<dbReference type="SMART" id="SM00872">
    <property type="entry name" value="Alpha-mann_mid"/>
    <property type="match status" value="1"/>
</dbReference>
<accession>A0ABY5P8G1</accession>
<dbReference type="Gene3D" id="3.20.110.10">
    <property type="entry name" value="Glycoside hydrolase 38, N terminal domain"/>
    <property type="match status" value="1"/>
</dbReference>
<dbReference type="InterPro" id="IPR011013">
    <property type="entry name" value="Gal_mutarotase_sf_dom"/>
</dbReference>
<dbReference type="InterPro" id="IPR028995">
    <property type="entry name" value="Glyco_hydro_57/38_cen_sf"/>
</dbReference>
<evidence type="ECO:0000256" key="1">
    <source>
        <dbReference type="ARBA" id="ARBA00009792"/>
    </source>
</evidence>
<dbReference type="Proteomes" id="UP001315967">
    <property type="component" value="Chromosome"/>
</dbReference>
<feature type="domain" description="Glycoside hydrolase family 38 central" evidence="5">
    <location>
        <begin position="298"/>
        <end position="371"/>
    </location>
</feature>
<dbReference type="PANTHER" id="PTHR46017:SF2">
    <property type="entry name" value="MANNOSYLGLYCERATE HYDROLASE"/>
    <property type="match status" value="1"/>
</dbReference>
<dbReference type="SUPFAM" id="SSF74650">
    <property type="entry name" value="Galactose mutarotase-like"/>
    <property type="match status" value="1"/>
</dbReference>
<dbReference type="Gene3D" id="1.20.1270.50">
    <property type="entry name" value="Glycoside hydrolase family 38, central domain"/>
    <property type="match status" value="1"/>
</dbReference>
<dbReference type="Gene3D" id="2.70.98.30">
    <property type="entry name" value="Golgi alpha-mannosidase II, domain 4"/>
    <property type="match status" value="1"/>
</dbReference>
<evidence type="ECO:0000256" key="3">
    <source>
        <dbReference type="ARBA" id="ARBA00022801"/>
    </source>
</evidence>
<evidence type="ECO:0000256" key="2">
    <source>
        <dbReference type="ARBA" id="ARBA00022723"/>
    </source>
</evidence>
<dbReference type="Pfam" id="PF18438">
    <property type="entry name" value="Glyco_hydro_38"/>
    <property type="match status" value="1"/>
</dbReference>
<proteinExistence type="inferred from homology"/>
<dbReference type="CDD" id="cd10814">
    <property type="entry name" value="GH38N_AMII_SpGH38_like"/>
    <property type="match status" value="1"/>
</dbReference>
<evidence type="ECO:0000256" key="4">
    <source>
        <dbReference type="ARBA" id="ARBA00023295"/>
    </source>
</evidence>
<dbReference type="SUPFAM" id="SSF88688">
    <property type="entry name" value="Families 57/38 glycoside transferase middle domain"/>
    <property type="match status" value="1"/>
</dbReference>
<dbReference type="Gene3D" id="2.60.40.2210">
    <property type="match status" value="1"/>
</dbReference>
<protein>
    <submittedName>
        <fullName evidence="6">Alpha-mannosidase</fullName>
    </submittedName>
</protein>
<sequence length="917" mass="105261">MKKKVHVISHSHWDREWYISLEEHRIHLVQLMDDVLDLFENDQDFKYFHLDGQTIILDDYLEIRPEKEELLRKYIQNGQLRVGPYYILQDAFLISGESNVRNSLIGRYETERWGAPQVEPIGYFPDTFGILGQTPQLVKDSDLNYAAYGRGVKPTGFNNQTADNAAFESSFSEMTWRGADKSEILGVLFANWYSNGNEIPVEREAAQAFWQQKLSDVERYASTDQLLMMNGVDHQPVQKDLSEALKIANELFPDYEFVHSNFSEYFEALPKDLEHSLSTVSGELRSQDTDGWYTLANTASSRIYLKQYSIYLSNYLEQVLEPLAVMASELGYTYPHDFINHAWKLLLQNYPHDSICGCSVDEVHRAMMGRFEVVENLCKSLEKEIAAFLVTNRLETPELPEGAVTQVQVWNTTSYPKSDTVTVKAEIDRAYFRDQYPQAAYQTVADKPFGAWKLVDADGNDVPAVIEDAGTSFDYDLPKDAFRVPFMARYVHITATFLEVAPLSGQSFYLVPGDVANEEVEVLTDYESNTIENDRLKITINQLGTVDIFDKKQGYLFENQLIIEETGDIGNEYIFRESQDLTRDYSINKLQHMRVERFDHVQRLVLDYEFELPESADDLLTYEQQSVVDIAHRQSQRSHVLKTQTVTMVLSLTDYQDGLDVELSGNNEVKDHRFRILAVLPEESTHNFADSSYEWVTRSNKVSEFWENPANPQVLRHNVAIANEKDGVPFGLTLSTDGLHEYEVSIEEERHFGATEVAVTFLRATGEMGDWGYFPTPEAQCLGEYSARLYVQPWSGEAERNETFRRGMTHFVGLKAYANRQSKQQWLADTVNASVELGAKLNVSSWPTELVMTAVKRHHYSDDTVIRLWNAGEESLDLSQWISADLVKEELNLVEFSKEASDWTQLESNQIRTLRLN</sequence>
<dbReference type="Gene3D" id="2.60.40.2220">
    <property type="match status" value="1"/>
</dbReference>
<dbReference type="InterPro" id="IPR027291">
    <property type="entry name" value="Glyco_hydro_38_N_sf"/>
</dbReference>
<dbReference type="PANTHER" id="PTHR46017">
    <property type="entry name" value="ALPHA-MANNOSIDASE 2C1"/>
    <property type="match status" value="1"/>
</dbReference>
<comment type="similarity">
    <text evidence="1">Belongs to the glycosyl hydrolase 38 family.</text>
</comment>
<organism evidence="6 7">
    <name type="scientific">Fundicoccus culcitae</name>
    <dbReference type="NCBI Taxonomy" id="2969821"/>
    <lineage>
        <taxon>Bacteria</taxon>
        <taxon>Bacillati</taxon>
        <taxon>Bacillota</taxon>
        <taxon>Bacilli</taxon>
        <taxon>Lactobacillales</taxon>
        <taxon>Aerococcaceae</taxon>
        <taxon>Fundicoccus</taxon>
    </lineage>
</organism>
<dbReference type="SUPFAM" id="SSF88713">
    <property type="entry name" value="Glycoside hydrolase/deacetylase"/>
    <property type="match status" value="1"/>
</dbReference>
<keyword evidence="2" id="KW-0479">Metal-binding</keyword>
<dbReference type="Pfam" id="PF01074">
    <property type="entry name" value="Glyco_hydro_38N"/>
    <property type="match status" value="1"/>
</dbReference>
<dbReference type="InterPro" id="IPR037094">
    <property type="entry name" value="Glyco_hydro_38_cen_sf"/>
</dbReference>
<dbReference type="InterPro" id="IPR011330">
    <property type="entry name" value="Glyco_hydro/deAcase_b/a-brl"/>
</dbReference>
<gene>
    <name evidence="6" type="ORF">NRE15_05150</name>
</gene>
<keyword evidence="7" id="KW-1185">Reference proteome</keyword>
<keyword evidence="3" id="KW-0378">Hydrolase</keyword>
<dbReference type="Pfam" id="PF09261">
    <property type="entry name" value="Alpha-mann_mid"/>
    <property type="match status" value="1"/>
</dbReference>
<dbReference type="InterPro" id="IPR041509">
    <property type="entry name" value="GH38_beta-1"/>
</dbReference>
<reference evidence="6 7" key="1">
    <citation type="submission" date="2022-08" db="EMBL/GenBank/DDBJ databases">
        <title>Aerococcaceae sp. nov isolated from spoiled eye mask.</title>
        <authorList>
            <person name="Zhou G."/>
            <person name="Xie X.-B."/>
            <person name="Shi Q.-S."/>
            <person name="Wang Y.-S."/>
            <person name="Wen X."/>
            <person name="Peng H."/>
            <person name="Yang X.-J."/>
            <person name="Tao H.-B."/>
            <person name="Huang X.-M."/>
        </authorList>
    </citation>
    <scope>NUCLEOTIDE SEQUENCE [LARGE SCALE GENOMIC DNA]</scope>
    <source>
        <strain evidence="7">DM20194951</strain>
    </source>
</reference>
<evidence type="ECO:0000313" key="6">
    <source>
        <dbReference type="EMBL" id="UUX35031.1"/>
    </source>
</evidence>
<name>A0ABY5P8G1_9LACT</name>
<evidence type="ECO:0000259" key="5">
    <source>
        <dbReference type="SMART" id="SM00872"/>
    </source>
</evidence>
<dbReference type="EMBL" id="CP102453">
    <property type="protein sequence ID" value="UUX35031.1"/>
    <property type="molecule type" value="Genomic_DNA"/>
</dbReference>
<evidence type="ECO:0000313" key="7">
    <source>
        <dbReference type="Proteomes" id="UP001315967"/>
    </source>
</evidence>
<dbReference type="InterPro" id="IPR000602">
    <property type="entry name" value="Glyco_hydro_38_N"/>
</dbReference>
<dbReference type="RefSeq" id="WP_313794524.1">
    <property type="nucleotide sequence ID" value="NZ_CP102453.1"/>
</dbReference>
<dbReference type="InterPro" id="IPR015341">
    <property type="entry name" value="Glyco_hydro_38_cen"/>
</dbReference>
<keyword evidence="4" id="KW-0326">Glycosidase</keyword>